<dbReference type="RefSeq" id="WP_126398240.1">
    <property type="nucleotide sequence ID" value="NZ_AP018907.1"/>
</dbReference>
<reference evidence="1 2" key="1">
    <citation type="submission" date="2018-08" db="EMBL/GenBank/DDBJ databases">
        <title>Complete genome sequencing of Blastochloris tepida GI.</title>
        <authorList>
            <person name="Tsukatani Y."/>
            <person name="Mori H."/>
        </authorList>
    </citation>
    <scope>NUCLEOTIDE SEQUENCE [LARGE SCALE GENOMIC DNA]</scope>
    <source>
        <strain evidence="1 2">GI</strain>
    </source>
</reference>
<dbReference type="AlphaFoldDB" id="A0A348FYJ5"/>
<dbReference type="OrthoDB" id="7605594at2"/>
<dbReference type="EMBL" id="AP018907">
    <property type="protein sequence ID" value="BBF92378.1"/>
    <property type="molecule type" value="Genomic_DNA"/>
</dbReference>
<dbReference type="Proteomes" id="UP000266934">
    <property type="component" value="Chromosome"/>
</dbReference>
<organism evidence="1 2">
    <name type="scientific">Blastochloris tepida</name>
    <dbReference type="NCBI Taxonomy" id="2233851"/>
    <lineage>
        <taxon>Bacteria</taxon>
        <taxon>Pseudomonadati</taxon>
        <taxon>Pseudomonadota</taxon>
        <taxon>Alphaproteobacteria</taxon>
        <taxon>Hyphomicrobiales</taxon>
        <taxon>Blastochloridaceae</taxon>
        <taxon>Blastochloris</taxon>
    </lineage>
</organism>
<keyword evidence="2" id="KW-1185">Reference proteome</keyword>
<name>A0A348FYJ5_9HYPH</name>
<sequence length="79" mass="8615">MTAAPRVSDHALLRFLQRAGGLDVEGVRGHLAASFARAQAAADQVGARRYTILADGLIYVIEDGVVVTCYPLRRDRGYR</sequence>
<dbReference type="KEGG" id="blag:BLTE_10630"/>
<accession>A0A348FYJ5</accession>
<gene>
    <name evidence="1" type="ORF">BLTE_10630</name>
</gene>
<evidence type="ECO:0000313" key="2">
    <source>
        <dbReference type="Proteomes" id="UP000266934"/>
    </source>
</evidence>
<protein>
    <submittedName>
        <fullName evidence="1">Uncharacterized protein</fullName>
    </submittedName>
</protein>
<proteinExistence type="predicted"/>
<evidence type="ECO:0000313" key="1">
    <source>
        <dbReference type="EMBL" id="BBF92378.1"/>
    </source>
</evidence>